<evidence type="ECO:0000313" key="2">
    <source>
        <dbReference type="Proteomes" id="UP001057375"/>
    </source>
</evidence>
<protein>
    <submittedName>
        <fullName evidence="1">Uncharacterized protein</fullName>
    </submittedName>
</protein>
<proteinExistence type="predicted"/>
<accession>A0ABQ5KL90</accession>
<dbReference type="Proteomes" id="UP001057375">
    <property type="component" value="Unassembled WGS sequence"/>
</dbReference>
<dbReference type="EMBL" id="BQXS01010190">
    <property type="protein sequence ID" value="GKT33273.1"/>
    <property type="molecule type" value="Genomic_DNA"/>
</dbReference>
<keyword evidence="2" id="KW-1185">Reference proteome</keyword>
<evidence type="ECO:0000313" key="1">
    <source>
        <dbReference type="EMBL" id="GKT33273.1"/>
    </source>
</evidence>
<gene>
    <name evidence="1" type="ORF">ADUPG1_007236</name>
</gene>
<reference evidence="1" key="1">
    <citation type="submission" date="2022-03" db="EMBL/GenBank/DDBJ databases">
        <title>Draft genome sequence of Aduncisulcus paluster, a free-living microaerophilic Fornicata.</title>
        <authorList>
            <person name="Yuyama I."/>
            <person name="Kume K."/>
            <person name="Tamura T."/>
            <person name="Inagaki Y."/>
            <person name="Hashimoto T."/>
        </authorList>
    </citation>
    <scope>NUCLEOTIDE SEQUENCE</scope>
    <source>
        <strain evidence="1">NY0171</strain>
    </source>
</reference>
<organism evidence="1 2">
    <name type="scientific">Aduncisulcus paluster</name>
    <dbReference type="NCBI Taxonomy" id="2918883"/>
    <lineage>
        <taxon>Eukaryota</taxon>
        <taxon>Metamonada</taxon>
        <taxon>Carpediemonas-like organisms</taxon>
        <taxon>Aduncisulcus</taxon>
    </lineage>
</organism>
<sequence length="319" mass="36767">MPGYPSQNDVHLSEHAASIHLPLPPVTQVGGESYLNYANNEIQRYLLNPSDPAYIPMTSSTSADIIIDVAELILLYADSCKFESHVRTKDVPFIETKTSEHGEEISRDVYKKLIIFSTNLHESESSDCPFLPAPFVKAYVKMMTRHFFLYTLRLVSGGHVNIDAMYDALIMRTEKEEEEDPYVMFESVFQMEYSKFRATYFGISEDDARDPRWERLCFGAGGEDITTKWELDDPDYIQGEIYCRVPSHRETQSPRQHDTVVLFETWLTLSLVEYLTGVTHAIRQVSFSQLQLQRVMKLRDMLSILISRSSTEEDTEEEE</sequence>
<comment type="caution">
    <text evidence="1">The sequence shown here is derived from an EMBL/GenBank/DDBJ whole genome shotgun (WGS) entry which is preliminary data.</text>
</comment>
<name>A0ABQ5KL90_9EUKA</name>